<keyword evidence="7" id="KW-0479">Metal-binding</keyword>
<evidence type="ECO:0000256" key="9">
    <source>
        <dbReference type="ARBA" id="ARBA00022786"/>
    </source>
</evidence>
<evidence type="ECO:0000259" key="16">
    <source>
        <dbReference type="PROSITE" id="PS50089"/>
    </source>
</evidence>
<dbReference type="InterPro" id="IPR001841">
    <property type="entry name" value="Znf_RING"/>
</dbReference>
<dbReference type="SUPFAM" id="SSF57850">
    <property type="entry name" value="RING/U-box"/>
    <property type="match status" value="1"/>
</dbReference>
<keyword evidence="18" id="KW-1185">Reference proteome</keyword>
<dbReference type="EC" id="2.3.2.27" evidence="4"/>
<dbReference type="FunFam" id="3.30.40.10:FF:000187">
    <property type="entry name" value="E3 ubiquitin-protein ligase ATL6"/>
    <property type="match status" value="1"/>
</dbReference>
<keyword evidence="5" id="KW-0808">Transferase</keyword>
<name>A0ABC8RFX2_9AQUA</name>
<keyword evidence="12 15" id="KW-0472">Membrane</keyword>
<sequence length="151" mass="17006">MDSQSFVPVQFTDLRDNVNDKSPPLGAIFLFLIFFLSTIFLYFLYLCTYRRQSPTANLTALPDRTRSSLGLDPATISGLPIVSYGSSMKKINSGQESECSICLGMFQEGERVKVMPLCHHGFHSECVDKWLRTRSSCPLCRASIHRLESES</sequence>
<evidence type="ECO:0000256" key="11">
    <source>
        <dbReference type="ARBA" id="ARBA00022989"/>
    </source>
</evidence>
<dbReference type="CDD" id="cd16461">
    <property type="entry name" value="RING-H2_EL5-like"/>
    <property type="match status" value="1"/>
</dbReference>
<keyword evidence="8 14" id="KW-0863">Zinc-finger</keyword>
<feature type="transmembrane region" description="Helical" evidence="15">
    <location>
        <begin position="25"/>
        <end position="45"/>
    </location>
</feature>
<dbReference type="PANTHER" id="PTHR45676:SF41">
    <property type="entry name" value="RING-H2 FINGER PROTEIN ATL66"/>
    <property type="match status" value="1"/>
</dbReference>
<keyword evidence="9" id="KW-0833">Ubl conjugation pathway</keyword>
<evidence type="ECO:0000256" key="6">
    <source>
        <dbReference type="ARBA" id="ARBA00022692"/>
    </source>
</evidence>
<reference evidence="17 18" key="1">
    <citation type="submission" date="2024-02" db="EMBL/GenBank/DDBJ databases">
        <authorList>
            <person name="Vignale AGUSTIN F."/>
            <person name="Sosa J E."/>
            <person name="Modenutti C."/>
        </authorList>
    </citation>
    <scope>NUCLEOTIDE SEQUENCE [LARGE SCALE GENOMIC DNA]</scope>
</reference>
<evidence type="ECO:0000256" key="14">
    <source>
        <dbReference type="PROSITE-ProRule" id="PRU00175"/>
    </source>
</evidence>
<comment type="similarity">
    <text evidence="13">Belongs to the RING-type zinc finger family. ATL subfamily.</text>
</comment>
<dbReference type="EMBL" id="CAUOFW020001344">
    <property type="protein sequence ID" value="CAK9143866.1"/>
    <property type="molecule type" value="Genomic_DNA"/>
</dbReference>
<dbReference type="PANTHER" id="PTHR45676">
    <property type="entry name" value="RING-H2 FINGER PROTEIN ATL51-RELATED"/>
    <property type="match status" value="1"/>
</dbReference>
<evidence type="ECO:0000256" key="4">
    <source>
        <dbReference type="ARBA" id="ARBA00012483"/>
    </source>
</evidence>
<dbReference type="Pfam" id="PF13639">
    <property type="entry name" value="zf-RING_2"/>
    <property type="match status" value="1"/>
</dbReference>
<feature type="domain" description="RING-type" evidence="16">
    <location>
        <begin position="99"/>
        <end position="141"/>
    </location>
</feature>
<keyword evidence="10" id="KW-0862">Zinc</keyword>
<evidence type="ECO:0000256" key="13">
    <source>
        <dbReference type="ARBA" id="ARBA00024209"/>
    </source>
</evidence>
<dbReference type="PROSITE" id="PS50089">
    <property type="entry name" value="ZF_RING_2"/>
    <property type="match status" value="1"/>
</dbReference>
<evidence type="ECO:0000256" key="10">
    <source>
        <dbReference type="ARBA" id="ARBA00022833"/>
    </source>
</evidence>
<keyword evidence="11 15" id="KW-1133">Transmembrane helix</keyword>
<comment type="catalytic activity">
    <reaction evidence="1">
        <text>S-ubiquitinyl-[E2 ubiquitin-conjugating enzyme]-L-cysteine + [acceptor protein]-L-lysine = [E2 ubiquitin-conjugating enzyme]-L-cysteine + N(6)-ubiquitinyl-[acceptor protein]-L-lysine.</text>
        <dbReference type="EC" id="2.3.2.27"/>
    </reaction>
</comment>
<gene>
    <name evidence="17" type="ORF">ILEXP_LOCUS11602</name>
</gene>
<evidence type="ECO:0000256" key="3">
    <source>
        <dbReference type="ARBA" id="ARBA00004906"/>
    </source>
</evidence>
<evidence type="ECO:0000256" key="12">
    <source>
        <dbReference type="ARBA" id="ARBA00023136"/>
    </source>
</evidence>
<evidence type="ECO:0000256" key="5">
    <source>
        <dbReference type="ARBA" id="ARBA00022679"/>
    </source>
</evidence>
<accession>A0ABC8RFX2</accession>
<dbReference type="GO" id="GO:0061630">
    <property type="term" value="F:ubiquitin protein ligase activity"/>
    <property type="evidence" value="ECO:0007669"/>
    <property type="project" value="UniProtKB-EC"/>
</dbReference>
<evidence type="ECO:0000256" key="1">
    <source>
        <dbReference type="ARBA" id="ARBA00000900"/>
    </source>
</evidence>
<dbReference type="Proteomes" id="UP001642360">
    <property type="component" value="Unassembled WGS sequence"/>
</dbReference>
<organism evidence="17 18">
    <name type="scientific">Ilex paraguariensis</name>
    <name type="common">yerba mate</name>
    <dbReference type="NCBI Taxonomy" id="185542"/>
    <lineage>
        <taxon>Eukaryota</taxon>
        <taxon>Viridiplantae</taxon>
        <taxon>Streptophyta</taxon>
        <taxon>Embryophyta</taxon>
        <taxon>Tracheophyta</taxon>
        <taxon>Spermatophyta</taxon>
        <taxon>Magnoliopsida</taxon>
        <taxon>eudicotyledons</taxon>
        <taxon>Gunneridae</taxon>
        <taxon>Pentapetalae</taxon>
        <taxon>asterids</taxon>
        <taxon>campanulids</taxon>
        <taxon>Aquifoliales</taxon>
        <taxon>Aquifoliaceae</taxon>
        <taxon>Ilex</taxon>
    </lineage>
</organism>
<comment type="pathway">
    <text evidence="3">Protein modification; protein ubiquitination.</text>
</comment>
<proteinExistence type="inferred from homology"/>
<dbReference type="Gene3D" id="3.30.40.10">
    <property type="entry name" value="Zinc/RING finger domain, C3HC4 (zinc finger)"/>
    <property type="match status" value="1"/>
</dbReference>
<evidence type="ECO:0000313" key="17">
    <source>
        <dbReference type="EMBL" id="CAK9143866.1"/>
    </source>
</evidence>
<evidence type="ECO:0000313" key="18">
    <source>
        <dbReference type="Proteomes" id="UP001642360"/>
    </source>
</evidence>
<comment type="subcellular location">
    <subcellularLocation>
        <location evidence="2">Membrane</location>
        <topology evidence="2">Single-pass membrane protein</topology>
    </subcellularLocation>
</comment>
<keyword evidence="6 15" id="KW-0812">Transmembrane</keyword>
<protein>
    <recommendedName>
        <fullName evidence="4">RING-type E3 ubiquitin transferase</fullName>
        <ecNumber evidence="4">2.3.2.27</ecNumber>
    </recommendedName>
</protein>
<dbReference type="AlphaFoldDB" id="A0ABC8RFX2"/>
<comment type="caution">
    <text evidence="17">The sequence shown here is derived from an EMBL/GenBank/DDBJ whole genome shotgun (WGS) entry which is preliminary data.</text>
</comment>
<dbReference type="SMART" id="SM00184">
    <property type="entry name" value="RING"/>
    <property type="match status" value="1"/>
</dbReference>
<dbReference type="InterPro" id="IPR013083">
    <property type="entry name" value="Znf_RING/FYVE/PHD"/>
</dbReference>
<evidence type="ECO:0000256" key="8">
    <source>
        <dbReference type="ARBA" id="ARBA00022771"/>
    </source>
</evidence>
<dbReference type="GO" id="GO:0008270">
    <property type="term" value="F:zinc ion binding"/>
    <property type="evidence" value="ECO:0007669"/>
    <property type="project" value="UniProtKB-KW"/>
</dbReference>
<evidence type="ECO:0000256" key="2">
    <source>
        <dbReference type="ARBA" id="ARBA00004167"/>
    </source>
</evidence>
<evidence type="ECO:0000256" key="7">
    <source>
        <dbReference type="ARBA" id="ARBA00022723"/>
    </source>
</evidence>
<evidence type="ECO:0000256" key="15">
    <source>
        <dbReference type="SAM" id="Phobius"/>
    </source>
</evidence>
<dbReference type="GO" id="GO:0016020">
    <property type="term" value="C:membrane"/>
    <property type="evidence" value="ECO:0007669"/>
    <property type="project" value="UniProtKB-SubCell"/>
</dbReference>